<dbReference type="GO" id="GO:0003676">
    <property type="term" value="F:nucleic acid binding"/>
    <property type="evidence" value="ECO:0007669"/>
    <property type="project" value="InterPro"/>
</dbReference>
<dbReference type="NCBIfam" id="TIGR01596">
    <property type="entry name" value="cas3_HD"/>
    <property type="match status" value="1"/>
</dbReference>
<name>A0A7C5JW61_THELI</name>
<dbReference type="GO" id="GO:0140097">
    <property type="term" value="F:catalytic activity, acting on DNA"/>
    <property type="evidence" value="ECO:0007669"/>
    <property type="project" value="UniProtKB-ARBA"/>
</dbReference>
<keyword evidence="4" id="KW-0479">Metal-binding</keyword>
<keyword evidence="9" id="KW-0051">Antiviral defense</keyword>
<dbReference type="GO" id="GO:0005829">
    <property type="term" value="C:cytosol"/>
    <property type="evidence" value="ECO:0007669"/>
    <property type="project" value="TreeGrafter"/>
</dbReference>
<feature type="domain" description="HD Cas3-type" evidence="11">
    <location>
        <begin position="9"/>
        <end position="224"/>
    </location>
</feature>
<dbReference type="PROSITE" id="PS51643">
    <property type="entry name" value="HD_CAS3"/>
    <property type="match status" value="1"/>
</dbReference>
<proteinExistence type="inferred from homology"/>
<dbReference type="Pfam" id="PF18019">
    <property type="entry name" value="Cas3_HD"/>
    <property type="match status" value="1"/>
</dbReference>
<dbReference type="Gene3D" id="1.10.3210.30">
    <property type="match status" value="1"/>
</dbReference>
<dbReference type="GO" id="GO:0003724">
    <property type="term" value="F:RNA helicase activity"/>
    <property type="evidence" value="ECO:0007669"/>
    <property type="project" value="TreeGrafter"/>
</dbReference>
<dbReference type="SUPFAM" id="SSF52540">
    <property type="entry name" value="P-loop containing nucleoside triphosphate hydrolases"/>
    <property type="match status" value="1"/>
</dbReference>
<comment type="caution">
    <text evidence="12">The sequence shown here is derived from an EMBL/GenBank/DDBJ whole genome shotgun (WGS) entry which is preliminary data.</text>
</comment>
<dbReference type="GO" id="GO:0005524">
    <property type="term" value="F:ATP binding"/>
    <property type="evidence" value="ECO:0007669"/>
    <property type="project" value="UniProtKB-KW"/>
</dbReference>
<dbReference type="SMART" id="SM00487">
    <property type="entry name" value="DEXDc"/>
    <property type="match status" value="1"/>
</dbReference>
<sequence>MSSVLAKREGSAFQTLKGHTYDALKIYKAYLERNFEVVEQFCNRWKIDAKDFMRNTFLVIYLHDVGKLTEEFQNNIKNGKHSNLYPHPLYALSPLSRIKLQHLLGVPIEELAILSHHSQLYDSLYGDLEHQFRDGTFLVREVETFLKNAKRAHEELGFSEFFELDDLAYSNIPQKARLMELSRLRRKIWIETNRYIKNHKKERVKIKSIFSFLFALLQLSDDYSSAYFSDYAKNHEGVFDSVLDTPEQYTPKLEIANPIGHIFGKHKPYKFQRTLYEKVPKFSMLFAPCGRGKTEAALLWALKALDVYQRNKIILAMPTQVTSNAMYERLVGLFGKENVGLFHGKSFIKLKESLQETSGEKKDIGEIKSENFKGNVFFKPITVTTVDHVIYSFVHGFSQADFALGNLQNAVIIFDEVHYYEKQTLEHLITLFGILREMDIPHLLMSGTLPEFLVKQLEGYTLVIDDEGLEYRPFKLEYHDKMLVWKEGREWKVNGEIVSEIVENYKKGRTQFIILNTVERAKQFYKTISRNIPTILYHSQFTYKDRVSKENEILTLDQERKQFNRPYVLVATQVIEVSLDISADIMYSELAPPDAIGQRAGRLHRKGKAWIENGSEFKLKIFRPESPKPYDEDLIKRVSDIITDYEMPLSYADIKDFVDKVYCNYELNIPSGLKKFFEEAILFGRHWRDISSPDEEGMLFKVRPEEYQKIDVIPCEYFEELSERALNAEYQAKIPLYLLLKELKEGNLEHFIPHEQKKGRTTRTYWLCRYPYTYEMGFDYEADDTISDIY</sequence>
<keyword evidence="5" id="KW-0547">Nucleotide-binding</keyword>
<evidence type="ECO:0000256" key="6">
    <source>
        <dbReference type="ARBA" id="ARBA00022801"/>
    </source>
</evidence>
<dbReference type="InterPro" id="IPR006483">
    <property type="entry name" value="CRISPR-assoc_Cas3_HD"/>
</dbReference>
<dbReference type="InterPro" id="IPR050079">
    <property type="entry name" value="DEAD_box_RNA_helicase"/>
</dbReference>
<protein>
    <submittedName>
        <fullName evidence="12">CRISPR-associated helicase Cas3</fullName>
    </submittedName>
</protein>
<dbReference type="InterPro" id="IPR001650">
    <property type="entry name" value="Helicase_C-like"/>
</dbReference>
<evidence type="ECO:0000259" key="11">
    <source>
        <dbReference type="PROSITE" id="PS51643"/>
    </source>
</evidence>
<keyword evidence="7" id="KW-0347">Helicase</keyword>
<evidence type="ECO:0000313" key="12">
    <source>
        <dbReference type="EMBL" id="HHI00294.1"/>
    </source>
</evidence>
<evidence type="ECO:0000256" key="9">
    <source>
        <dbReference type="ARBA" id="ARBA00023118"/>
    </source>
</evidence>
<dbReference type="PANTHER" id="PTHR47959">
    <property type="entry name" value="ATP-DEPENDENT RNA HELICASE RHLE-RELATED"/>
    <property type="match status" value="1"/>
</dbReference>
<dbReference type="GO" id="GO:0051607">
    <property type="term" value="P:defense response to virus"/>
    <property type="evidence" value="ECO:0007669"/>
    <property type="project" value="UniProtKB-KW"/>
</dbReference>
<evidence type="ECO:0000259" key="10">
    <source>
        <dbReference type="PROSITE" id="PS51192"/>
    </source>
</evidence>
<dbReference type="InterPro" id="IPR038257">
    <property type="entry name" value="CRISPR-assoc_Cas3_HD_sf"/>
</dbReference>
<dbReference type="NCBIfam" id="TIGR01587">
    <property type="entry name" value="cas3_core"/>
    <property type="match status" value="1"/>
</dbReference>
<evidence type="ECO:0000256" key="5">
    <source>
        <dbReference type="ARBA" id="ARBA00022741"/>
    </source>
</evidence>
<dbReference type="EMBL" id="DRTU01000096">
    <property type="protein sequence ID" value="HHI00294.1"/>
    <property type="molecule type" value="Genomic_DNA"/>
</dbReference>
<keyword evidence="8" id="KW-0067">ATP-binding</keyword>
<evidence type="ECO:0000256" key="4">
    <source>
        <dbReference type="ARBA" id="ARBA00022723"/>
    </source>
</evidence>
<dbReference type="InterPro" id="IPR054712">
    <property type="entry name" value="Cas3-like_dom"/>
</dbReference>
<gene>
    <name evidence="12" type="primary">cas3</name>
    <name evidence="12" type="ORF">ENL40_02265</name>
</gene>
<dbReference type="Pfam" id="PF00270">
    <property type="entry name" value="DEAD"/>
    <property type="match status" value="1"/>
</dbReference>
<dbReference type="GO" id="GO:0004518">
    <property type="term" value="F:nuclease activity"/>
    <property type="evidence" value="ECO:0007669"/>
    <property type="project" value="UniProtKB-KW"/>
</dbReference>
<dbReference type="Proteomes" id="UP000886217">
    <property type="component" value="Unassembled WGS sequence"/>
</dbReference>
<comment type="similarity">
    <text evidence="1">In the N-terminal section; belongs to the CRISPR-associated nuclease Cas3-HD family.</text>
</comment>
<keyword evidence="6" id="KW-0378">Hydrolase</keyword>
<evidence type="ECO:0000256" key="3">
    <source>
        <dbReference type="ARBA" id="ARBA00022722"/>
    </source>
</evidence>
<evidence type="ECO:0000256" key="1">
    <source>
        <dbReference type="ARBA" id="ARBA00006847"/>
    </source>
</evidence>
<reference evidence="12" key="1">
    <citation type="journal article" date="2020" name="mSystems">
        <title>Genome- and Community-Level Interaction Insights into Carbon Utilization and Element Cycling Functions of Hydrothermarchaeota in Hydrothermal Sediment.</title>
        <authorList>
            <person name="Zhou Z."/>
            <person name="Liu Y."/>
            <person name="Xu W."/>
            <person name="Pan J."/>
            <person name="Luo Z.H."/>
            <person name="Li M."/>
        </authorList>
    </citation>
    <scope>NUCLEOTIDE SEQUENCE [LARGE SCALE GENOMIC DNA]</scope>
    <source>
        <strain evidence="12">HyVt-93</strain>
    </source>
</reference>
<feature type="domain" description="Helicase ATP-binding" evidence="10">
    <location>
        <begin position="274"/>
        <end position="467"/>
    </location>
</feature>
<dbReference type="InterPro" id="IPR027417">
    <property type="entry name" value="P-loop_NTPase"/>
</dbReference>
<organism evidence="12">
    <name type="scientific">Thermococcus litoralis</name>
    <dbReference type="NCBI Taxonomy" id="2265"/>
    <lineage>
        <taxon>Archaea</taxon>
        <taxon>Methanobacteriati</taxon>
        <taxon>Methanobacteriota</taxon>
        <taxon>Thermococci</taxon>
        <taxon>Thermococcales</taxon>
        <taxon>Thermococcaceae</taxon>
        <taxon>Thermococcus</taxon>
    </lineage>
</organism>
<accession>A0A7C5JW61</accession>
<dbReference type="InterPro" id="IPR006474">
    <property type="entry name" value="Helicase_Cas3_CRISPR-ass_core"/>
</dbReference>
<dbReference type="PANTHER" id="PTHR47959:SF16">
    <property type="entry name" value="CRISPR-ASSOCIATED NUCLEASE_HELICASE CAS3-RELATED"/>
    <property type="match status" value="1"/>
</dbReference>
<dbReference type="Pfam" id="PF22590">
    <property type="entry name" value="Cas3-like_C_2"/>
    <property type="match status" value="1"/>
</dbReference>
<comment type="similarity">
    <text evidence="2">In the central section; belongs to the CRISPR-associated helicase Cas3 family.</text>
</comment>
<dbReference type="SMART" id="SM00490">
    <property type="entry name" value="HELICc"/>
    <property type="match status" value="1"/>
</dbReference>
<dbReference type="GO" id="GO:0046872">
    <property type="term" value="F:metal ion binding"/>
    <property type="evidence" value="ECO:0007669"/>
    <property type="project" value="UniProtKB-KW"/>
</dbReference>
<dbReference type="GO" id="GO:0016787">
    <property type="term" value="F:hydrolase activity"/>
    <property type="evidence" value="ECO:0007669"/>
    <property type="project" value="UniProtKB-KW"/>
</dbReference>
<keyword evidence="3" id="KW-0540">Nuclease</keyword>
<evidence type="ECO:0000256" key="7">
    <source>
        <dbReference type="ARBA" id="ARBA00022806"/>
    </source>
</evidence>
<dbReference type="PROSITE" id="PS51192">
    <property type="entry name" value="HELICASE_ATP_BIND_1"/>
    <property type="match status" value="1"/>
</dbReference>
<evidence type="ECO:0000256" key="8">
    <source>
        <dbReference type="ARBA" id="ARBA00022840"/>
    </source>
</evidence>
<dbReference type="InterPro" id="IPR011545">
    <property type="entry name" value="DEAD/DEAH_box_helicase_dom"/>
</dbReference>
<dbReference type="AlphaFoldDB" id="A0A7C5JW61"/>
<evidence type="ECO:0000256" key="2">
    <source>
        <dbReference type="ARBA" id="ARBA00009046"/>
    </source>
</evidence>
<dbReference type="Gene3D" id="3.40.50.300">
    <property type="entry name" value="P-loop containing nucleotide triphosphate hydrolases"/>
    <property type="match status" value="2"/>
</dbReference>
<dbReference type="InterPro" id="IPR014001">
    <property type="entry name" value="Helicase_ATP-bd"/>
</dbReference>
<dbReference type="CDD" id="cd09641">
    <property type="entry name" value="Cas3''_I"/>
    <property type="match status" value="1"/>
</dbReference>